<sequence>MSIKTGYPEMKKHLLAILLSLSASMTFAADAPANTSQATPFDKAEQLYNQKNYTAAYQEIDRLAKAGNPQAIYNLGFMTELGQGTTKDPKKALSYYQDASNKGYPVATYRLAQIYSLGDLGVTKDVNKSRQYLEKASNAGFDEATVELAVLLFSENKPASDQLALKKLDPLIKKNNYRAMHLKAIYDISNGFKTKNEAAVKVGLASIESLAKKGYVPALMAVGNMLANGNIVPQNLEEAKKIFTALAQDNVPQAKESLAAVNQLIAAKAKAPASKAKS</sequence>
<dbReference type="SMART" id="SM00671">
    <property type="entry name" value="SEL1"/>
    <property type="match status" value="3"/>
</dbReference>
<gene>
    <name evidence="2" type="ORF">QE380_001464</name>
</gene>
<dbReference type="PANTHER" id="PTHR11102:SF160">
    <property type="entry name" value="ERAD-ASSOCIATED E3 UBIQUITIN-PROTEIN LIGASE COMPONENT HRD3"/>
    <property type="match status" value="1"/>
</dbReference>
<feature type="signal peptide" evidence="1">
    <location>
        <begin position="1"/>
        <end position="28"/>
    </location>
</feature>
<dbReference type="SUPFAM" id="SSF81901">
    <property type="entry name" value="HCP-like"/>
    <property type="match status" value="2"/>
</dbReference>
<dbReference type="Proteomes" id="UP001233360">
    <property type="component" value="Unassembled WGS sequence"/>
</dbReference>
<evidence type="ECO:0000313" key="3">
    <source>
        <dbReference type="Proteomes" id="UP001233360"/>
    </source>
</evidence>
<evidence type="ECO:0000313" key="2">
    <source>
        <dbReference type="EMBL" id="MDQ1208541.1"/>
    </source>
</evidence>
<feature type="chain" id="PRO_5046314087" evidence="1">
    <location>
        <begin position="29"/>
        <end position="278"/>
    </location>
</feature>
<keyword evidence="1" id="KW-0732">Signal</keyword>
<proteinExistence type="predicted"/>
<protein>
    <submittedName>
        <fullName evidence="2">TPR repeat protein</fullName>
    </submittedName>
</protein>
<dbReference type="EMBL" id="JAUTBK010000002">
    <property type="protein sequence ID" value="MDQ1208541.1"/>
    <property type="molecule type" value="Genomic_DNA"/>
</dbReference>
<evidence type="ECO:0000256" key="1">
    <source>
        <dbReference type="SAM" id="SignalP"/>
    </source>
</evidence>
<accession>A0ABU0UVT8</accession>
<organism evidence="2 3">
    <name type="scientific">Acinetobacter baylyi</name>
    <dbReference type="NCBI Taxonomy" id="202950"/>
    <lineage>
        <taxon>Bacteria</taxon>
        <taxon>Pseudomonadati</taxon>
        <taxon>Pseudomonadota</taxon>
        <taxon>Gammaproteobacteria</taxon>
        <taxon>Moraxellales</taxon>
        <taxon>Moraxellaceae</taxon>
        <taxon>Acinetobacter</taxon>
    </lineage>
</organism>
<name>A0ABU0UVT8_ACIBI</name>
<dbReference type="InterPro" id="IPR006597">
    <property type="entry name" value="Sel1-like"/>
</dbReference>
<dbReference type="Pfam" id="PF08238">
    <property type="entry name" value="Sel1"/>
    <property type="match status" value="3"/>
</dbReference>
<keyword evidence="3" id="KW-1185">Reference proteome</keyword>
<dbReference type="InterPro" id="IPR011990">
    <property type="entry name" value="TPR-like_helical_dom_sf"/>
</dbReference>
<comment type="caution">
    <text evidence="2">The sequence shown here is derived from an EMBL/GenBank/DDBJ whole genome shotgun (WGS) entry which is preliminary data.</text>
</comment>
<reference evidence="2 3" key="1">
    <citation type="submission" date="2023-07" db="EMBL/GenBank/DDBJ databases">
        <title>Functional and genomic diversity of the sorghum phyllosphere microbiome.</title>
        <authorList>
            <person name="Shade A."/>
        </authorList>
    </citation>
    <scope>NUCLEOTIDE SEQUENCE [LARGE SCALE GENOMIC DNA]</scope>
    <source>
        <strain evidence="2 3">SORGH_AS_0887</strain>
    </source>
</reference>
<dbReference type="Gene3D" id="1.25.40.10">
    <property type="entry name" value="Tetratricopeptide repeat domain"/>
    <property type="match status" value="1"/>
</dbReference>
<dbReference type="PANTHER" id="PTHR11102">
    <property type="entry name" value="SEL-1-LIKE PROTEIN"/>
    <property type="match status" value="1"/>
</dbReference>
<dbReference type="InterPro" id="IPR050767">
    <property type="entry name" value="Sel1_AlgK"/>
</dbReference>